<proteinExistence type="inferred from homology"/>
<keyword evidence="7" id="KW-0472">Membrane</keyword>
<dbReference type="RefSeq" id="XP_021804975.1">
    <property type="nucleotide sequence ID" value="XM_021949283.1"/>
</dbReference>
<dbReference type="GeneID" id="110749224"/>
<dbReference type="InterPro" id="IPR048685">
    <property type="entry name" value="COG3_C"/>
</dbReference>
<evidence type="ECO:0000256" key="7">
    <source>
        <dbReference type="ARBA" id="ARBA00023136"/>
    </source>
</evidence>
<keyword evidence="6" id="KW-0333">Golgi apparatus</keyword>
<evidence type="ECO:0000256" key="8">
    <source>
        <dbReference type="ARBA" id="ARBA00031339"/>
    </source>
</evidence>
<evidence type="ECO:0000256" key="3">
    <source>
        <dbReference type="ARBA" id="ARBA00020976"/>
    </source>
</evidence>
<dbReference type="SUPFAM" id="SSF74788">
    <property type="entry name" value="Cullin repeat-like"/>
    <property type="match status" value="1"/>
</dbReference>
<evidence type="ECO:0000256" key="4">
    <source>
        <dbReference type="ARBA" id="ARBA00022448"/>
    </source>
</evidence>
<organism evidence="12 13">
    <name type="scientific">Prunus avium</name>
    <name type="common">Cherry</name>
    <name type="synonym">Cerasus avium</name>
    <dbReference type="NCBI Taxonomy" id="42229"/>
    <lineage>
        <taxon>Eukaryota</taxon>
        <taxon>Viridiplantae</taxon>
        <taxon>Streptophyta</taxon>
        <taxon>Embryophyta</taxon>
        <taxon>Tracheophyta</taxon>
        <taxon>Spermatophyta</taxon>
        <taxon>Magnoliopsida</taxon>
        <taxon>eudicotyledons</taxon>
        <taxon>Gunneridae</taxon>
        <taxon>Pentapetalae</taxon>
        <taxon>rosids</taxon>
        <taxon>fabids</taxon>
        <taxon>Rosales</taxon>
        <taxon>Rosaceae</taxon>
        <taxon>Amygdaloideae</taxon>
        <taxon>Amygdaleae</taxon>
        <taxon>Prunus</taxon>
    </lineage>
</organism>
<dbReference type="PANTHER" id="PTHR13302">
    <property type="entry name" value="CONSERVED OLIGOMERIC GOLGI COMPLEX COMPONENT 3"/>
    <property type="match status" value="1"/>
</dbReference>
<comment type="similarity">
    <text evidence="2">Belongs to the COG3 family.</text>
</comment>
<feature type="domain" description="Conserved oligomeric Golgi complex subunit 3 C-terminal" evidence="11">
    <location>
        <begin position="282"/>
        <end position="591"/>
    </location>
</feature>
<reference evidence="13" key="1">
    <citation type="submission" date="2025-08" db="UniProtKB">
        <authorList>
            <consortium name="RefSeq"/>
        </authorList>
    </citation>
    <scope>IDENTIFICATION</scope>
</reference>
<evidence type="ECO:0000256" key="6">
    <source>
        <dbReference type="ARBA" id="ARBA00023034"/>
    </source>
</evidence>
<feature type="domain" description="Conserved oligomeric Golgi complex subunit 3 N-terminal" evidence="10">
    <location>
        <begin position="113"/>
        <end position="255"/>
    </location>
</feature>
<dbReference type="Pfam" id="PF04136">
    <property type="entry name" value="COG3_N"/>
    <property type="match status" value="1"/>
</dbReference>
<dbReference type="InterPro" id="IPR016159">
    <property type="entry name" value="Cullin_repeat-like_dom_sf"/>
</dbReference>
<evidence type="ECO:0000313" key="13">
    <source>
        <dbReference type="RefSeq" id="XP_021804975.1"/>
    </source>
</evidence>
<keyword evidence="12" id="KW-1185">Reference proteome</keyword>
<dbReference type="Gramene" id="Pav_sc0000129.1_g1870.1.mk:mrna">
    <property type="protein sequence ID" value="Pav_sc0000129.1_g1870.1.mk:mrna"/>
    <property type="gene ID" value="Pav_sc0000129.1_g1870.1.mk"/>
</dbReference>
<keyword evidence="5" id="KW-0653">Protein transport</keyword>
<accession>A0A6P5RJC5</accession>
<comment type="subcellular location">
    <subcellularLocation>
        <location evidence="1">Golgi apparatus membrane</location>
        <topology evidence="1">Peripheral membrane protein</topology>
    </subcellularLocation>
</comment>
<evidence type="ECO:0000256" key="2">
    <source>
        <dbReference type="ARBA" id="ARBA00009936"/>
    </source>
</evidence>
<name>A0A6P5RJC5_PRUAV</name>
<evidence type="ECO:0000313" key="12">
    <source>
        <dbReference type="Proteomes" id="UP000515124"/>
    </source>
</evidence>
<evidence type="ECO:0000256" key="1">
    <source>
        <dbReference type="ARBA" id="ARBA00004395"/>
    </source>
</evidence>
<dbReference type="InterPro" id="IPR048320">
    <property type="entry name" value="COG3_N"/>
</dbReference>
<dbReference type="PANTHER" id="PTHR13302:SF8">
    <property type="entry name" value="CONSERVED OLIGOMERIC GOLGI COMPLEX SUBUNIT 3"/>
    <property type="match status" value="1"/>
</dbReference>
<dbReference type="GO" id="GO:0007030">
    <property type="term" value="P:Golgi organization"/>
    <property type="evidence" value="ECO:0007669"/>
    <property type="project" value="TreeGrafter"/>
</dbReference>
<protein>
    <recommendedName>
        <fullName evidence="3">Conserved oligomeric Golgi complex subunit 3</fullName>
    </recommendedName>
    <alternativeName>
        <fullName evidence="8">Component of oligomeric Golgi complex 3</fullName>
    </alternativeName>
</protein>
<evidence type="ECO:0000259" key="10">
    <source>
        <dbReference type="Pfam" id="PF04136"/>
    </source>
</evidence>
<sequence length="781" mass="88050">MASKANLPKSGAISKGYNFASNWEQNTPLTEQQQAAIATLSHSVAERPFPPNLGQDRTGHQNALSVSTKDSSFGSEHSVAIEAVLVNTNQFYKWFTDLEAALKSETEEKYRHYVDTLTERIQTCDGILGQVDDTLDLFNELQLQHQAVATKTKTLHDACDRLLIEKQRLIEFSEALRSKLNYFDELENIATNFYSANMNVLNENFLPLLKRLDDCISYVESNPQYAESSVYLLKFRQLQSRALGMIRSHVLSVLKGASSQVQAAIRSSGGSKASVSEGVEASVIYVRFKAAASELKPVLEEIESRSSRKEYTQILAECHKLYCEQRLSLVRGIVHQRISEFAKKEALPSLTRSGCAYLMQVCQLEHQLFDHFFPSSAEDVSSLAPLIDPLSTYLYDTLRPKLIHETNVDFLCELVDILKVEVLGEQLSRRSESLAGLRPTLERILADVHERLTFRARTHIRDEIANYFPLDEDLDYPAKLERSVADNLETTSQADENLVFKTWYPPLEKTISCLSKLYRCLEPGVFTGLAQEVVEVCSTSIQKASKLIARRSSPMDGQLFLIKNLLILREQIAPFDIEFSVTHKELDFSHLLEHLRRILRGQASLFDWSRSTSLARTLSPRVLESQIDAKKELEKSLKTTCEEFIMSVTKLVVDPMLSFVTKVTAVKVAMSSGSQNQKAESVMAKPLKDQAFATPDKVAELVQKVAAAIQQELPIVMTKMKLYLQNPSTRTILFKPIKTNIMEAHVQVQSLLKAEYSPEEIQGIINMPSIQELQAQLDNLL</sequence>
<dbReference type="InterPro" id="IPR007265">
    <property type="entry name" value="COG_su3"/>
</dbReference>
<dbReference type="GO" id="GO:0006891">
    <property type="term" value="P:intra-Golgi vesicle-mediated transport"/>
    <property type="evidence" value="ECO:0007669"/>
    <property type="project" value="TreeGrafter"/>
</dbReference>
<dbReference type="GO" id="GO:0017119">
    <property type="term" value="C:Golgi transport complex"/>
    <property type="evidence" value="ECO:0007669"/>
    <property type="project" value="TreeGrafter"/>
</dbReference>
<dbReference type="Pfam" id="PF20671">
    <property type="entry name" value="COG3_C"/>
    <property type="match status" value="1"/>
</dbReference>
<evidence type="ECO:0000256" key="5">
    <source>
        <dbReference type="ARBA" id="ARBA00022927"/>
    </source>
</evidence>
<gene>
    <name evidence="13" type="primary">LOC110749224</name>
</gene>
<evidence type="ECO:0000256" key="9">
    <source>
        <dbReference type="SAM" id="MobiDB-lite"/>
    </source>
</evidence>
<feature type="compositionally biased region" description="Polar residues" evidence="9">
    <location>
        <begin position="60"/>
        <end position="69"/>
    </location>
</feature>
<feature type="region of interest" description="Disordered" evidence="9">
    <location>
        <begin position="46"/>
        <end position="69"/>
    </location>
</feature>
<dbReference type="GO" id="GO:0000139">
    <property type="term" value="C:Golgi membrane"/>
    <property type="evidence" value="ECO:0007669"/>
    <property type="project" value="UniProtKB-SubCell"/>
</dbReference>
<dbReference type="Proteomes" id="UP000515124">
    <property type="component" value="Unplaced"/>
</dbReference>
<dbReference type="GO" id="GO:0006886">
    <property type="term" value="P:intracellular protein transport"/>
    <property type="evidence" value="ECO:0007669"/>
    <property type="project" value="InterPro"/>
</dbReference>
<evidence type="ECO:0000259" key="11">
    <source>
        <dbReference type="Pfam" id="PF20671"/>
    </source>
</evidence>
<dbReference type="KEGG" id="pavi:110749224"/>
<dbReference type="GO" id="GO:0005801">
    <property type="term" value="C:cis-Golgi network"/>
    <property type="evidence" value="ECO:0007669"/>
    <property type="project" value="InterPro"/>
</dbReference>
<keyword evidence="4" id="KW-0813">Transport</keyword>
<dbReference type="AlphaFoldDB" id="A0A6P5RJC5"/>